<comment type="caution">
    <text evidence="2">The sequence shown here is derived from an EMBL/GenBank/DDBJ whole genome shotgun (WGS) entry which is preliminary data.</text>
</comment>
<dbReference type="Proteomes" id="UP001500298">
    <property type="component" value="Unassembled WGS sequence"/>
</dbReference>
<evidence type="ECO:0000256" key="1">
    <source>
        <dbReference type="SAM" id="SignalP"/>
    </source>
</evidence>
<keyword evidence="1" id="KW-0732">Signal</keyword>
<dbReference type="InterPro" id="IPR024078">
    <property type="entry name" value="LmbE-like_dom_sf"/>
</dbReference>
<name>A0ABP9D5N6_9BACT</name>
<keyword evidence="3" id="KW-1185">Reference proteome</keyword>
<dbReference type="Gene3D" id="3.40.50.10320">
    <property type="entry name" value="LmbE-like"/>
    <property type="match status" value="1"/>
</dbReference>
<gene>
    <name evidence="2" type="ORF">GCM10023331_10640</name>
</gene>
<dbReference type="InterPro" id="IPR029062">
    <property type="entry name" value="Class_I_gatase-like"/>
</dbReference>
<dbReference type="SUPFAM" id="SSF52317">
    <property type="entry name" value="Class I glutamine amidotransferase-like"/>
    <property type="match status" value="1"/>
</dbReference>
<organism evidence="2 3">
    <name type="scientific">Algivirga pacifica</name>
    <dbReference type="NCBI Taxonomy" id="1162670"/>
    <lineage>
        <taxon>Bacteria</taxon>
        <taxon>Pseudomonadati</taxon>
        <taxon>Bacteroidota</taxon>
        <taxon>Cytophagia</taxon>
        <taxon>Cytophagales</taxon>
        <taxon>Flammeovirgaceae</taxon>
        <taxon>Algivirga</taxon>
    </lineage>
</organism>
<evidence type="ECO:0000313" key="2">
    <source>
        <dbReference type="EMBL" id="GAA4827667.1"/>
    </source>
</evidence>
<evidence type="ECO:0000313" key="3">
    <source>
        <dbReference type="Proteomes" id="UP001500298"/>
    </source>
</evidence>
<dbReference type="SUPFAM" id="SSF102588">
    <property type="entry name" value="LmbE-like"/>
    <property type="match status" value="1"/>
</dbReference>
<feature type="signal peptide" evidence="1">
    <location>
        <begin position="1"/>
        <end position="19"/>
    </location>
</feature>
<feature type="chain" id="PRO_5045628545" evidence="1">
    <location>
        <begin position="20"/>
        <end position="835"/>
    </location>
</feature>
<proteinExistence type="predicted"/>
<reference evidence="3" key="1">
    <citation type="journal article" date="2019" name="Int. J. Syst. Evol. Microbiol.">
        <title>The Global Catalogue of Microorganisms (GCM) 10K type strain sequencing project: providing services to taxonomists for standard genome sequencing and annotation.</title>
        <authorList>
            <consortium name="The Broad Institute Genomics Platform"/>
            <consortium name="The Broad Institute Genome Sequencing Center for Infectious Disease"/>
            <person name="Wu L."/>
            <person name="Ma J."/>
        </authorList>
    </citation>
    <scope>NUCLEOTIDE SEQUENCE [LARGE SCALE GENOMIC DNA]</scope>
    <source>
        <strain evidence="3">JCM 18326</strain>
    </source>
</reference>
<dbReference type="EMBL" id="BAABJX010000020">
    <property type="protein sequence ID" value="GAA4827667.1"/>
    <property type="molecule type" value="Genomic_DNA"/>
</dbReference>
<sequence length="835" mass="93769">MNKLLIFFGLLFGLLSAQAQHQPTPNQSASEIKAALKKLNVLGSVMYLAAHPDDENQRIITYFARGKGMRTAYLSLTRGDGGQNLIGPEVREELGVIRTQELLAARRIDGGEQLFTRANDFGYSKNPDETLNIWDKEAVLADVVWAIRKLRPDVIITRFSPYRAGKTHGHHTTSAILGMEAFDAAADPNRFPEQLEYVDTWQPKRILWNTSPWFYRYTGETFDPSEHIILDAGGYDPLLGKSLGEIAMEARSQHRCQGFGAELSRGTHEEYLRHLKGDSASKDVFEDIDTSWNRVKGGDKIAPLAKKVYDDFDMENPAASIPELTQLLHLLRAAEDSYYVRLKTKEVEQLILSCAGYWQEALSKEYNLVAGDSLQLALNIIQRNAQVQVDSIQLGNWGSIAIDSVLEKNTLTKLSHSILLPTSLDYSHPYWLKEKETKGMFIVQEQALRGLPENPYAIPATIHLKVNGTSITTTIPIFYKWINPAKGEQYRPIAITPTLTANIEEGVITFADDQPKEIKVTVKAQKDNASGNLSLRVGKGWKVSPDVASIVLDEKYEEASFIFTVHPPKKQGVSNLSIAITTADGRAYEQGYKEITYDHIPTQTLMSKTNTKLVKLNIQRGEQNRIGYIMGAGDLVPEALRAVGYQVDILGNDDITPTILQRYDAIMVGIRAYNVNSRMKYHQPKLLEYVKNGGNLIIQYNTSHRLKTKELGPYPLTLSRDRVTVEEAKVKLLQPNHAAMQYPNKITQKDFEGWVQERGLYFPSQWDAHYTPLFSMHDPGETPKEGSTLIAPYGKGYYVYTGISWFRELPAGVPGAFRILSNLIALKQEATDKSK</sequence>
<accession>A0ABP9D5N6</accession>
<dbReference type="InterPro" id="IPR003737">
    <property type="entry name" value="GlcNAc_PI_deacetylase-related"/>
</dbReference>
<protein>
    <submittedName>
        <fullName evidence="2">PIG-L family deacetylase</fullName>
    </submittedName>
</protein>
<dbReference type="Pfam" id="PF02585">
    <property type="entry name" value="PIG-L"/>
    <property type="match status" value="1"/>
</dbReference>
<dbReference type="RefSeq" id="WP_345369836.1">
    <property type="nucleotide sequence ID" value="NZ_BAABJX010000020.1"/>
</dbReference>